<evidence type="ECO:0000256" key="2">
    <source>
        <dbReference type="ARBA" id="ARBA00022448"/>
    </source>
</evidence>
<dbReference type="RefSeq" id="WP_345645280.1">
    <property type="nucleotide sequence ID" value="NZ_BAABLY010000027.1"/>
</dbReference>
<evidence type="ECO:0000256" key="6">
    <source>
        <dbReference type="SAM" id="Phobius"/>
    </source>
</evidence>
<dbReference type="InterPro" id="IPR050814">
    <property type="entry name" value="Myo-inositol_Transporter"/>
</dbReference>
<feature type="transmembrane region" description="Helical" evidence="6">
    <location>
        <begin position="54"/>
        <end position="73"/>
    </location>
</feature>
<organism evidence="8 9">
    <name type="scientific">Pseudonocardia tropica</name>
    <dbReference type="NCBI Taxonomy" id="681289"/>
    <lineage>
        <taxon>Bacteria</taxon>
        <taxon>Bacillati</taxon>
        <taxon>Actinomycetota</taxon>
        <taxon>Actinomycetes</taxon>
        <taxon>Pseudonocardiales</taxon>
        <taxon>Pseudonocardiaceae</taxon>
        <taxon>Pseudonocardia</taxon>
    </lineage>
</organism>
<keyword evidence="5 6" id="KW-0472">Membrane</keyword>
<accession>A0ABV1K0F9</accession>
<dbReference type="EMBL" id="JBEDNP010000012">
    <property type="protein sequence ID" value="MEQ3541088.1"/>
    <property type="molecule type" value="Genomic_DNA"/>
</dbReference>
<gene>
    <name evidence="8" type="ORF">WHI96_19945</name>
</gene>
<dbReference type="Proteomes" id="UP001464923">
    <property type="component" value="Unassembled WGS sequence"/>
</dbReference>
<reference evidence="8 9" key="1">
    <citation type="submission" date="2024-03" db="EMBL/GenBank/DDBJ databases">
        <title>Draft genome sequence of Pseudonocardia tropica JCM 19149.</title>
        <authorList>
            <person name="Butdee W."/>
            <person name="Duangmal K."/>
        </authorList>
    </citation>
    <scope>NUCLEOTIDE SEQUENCE [LARGE SCALE GENOMIC DNA]</scope>
    <source>
        <strain evidence="8 9">JCM 19149</strain>
    </source>
</reference>
<keyword evidence="9" id="KW-1185">Reference proteome</keyword>
<proteinExistence type="predicted"/>
<keyword evidence="3 6" id="KW-0812">Transmembrane</keyword>
<evidence type="ECO:0000259" key="7">
    <source>
        <dbReference type="PROSITE" id="PS50850"/>
    </source>
</evidence>
<comment type="caution">
    <text evidence="8">The sequence shown here is derived from an EMBL/GenBank/DDBJ whole genome shotgun (WGS) entry which is preliminary data.</text>
</comment>
<dbReference type="PROSITE" id="PS50850">
    <property type="entry name" value="MFS"/>
    <property type="match status" value="1"/>
</dbReference>
<dbReference type="InterPro" id="IPR036259">
    <property type="entry name" value="MFS_trans_sf"/>
</dbReference>
<evidence type="ECO:0000256" key="4">
    <source>
        <dbReference type="ARBA" id="ARBA00022989"/>
    </source>
</evidence>
<name>A0ABV1K0F9_9PSEU</name>
<feature type="domain" description="Major facilitator superfamily (MFS) profile" evidence="7">
    <location>
        <begin position="1"/>
        <end position="161"/>
    </location>
</feature>
<evidence type="ECO:0000313" key="9">
    <source>
        <dbReference type="Proteomes" id="UP001464923"/>
    </source>
</evidence>
<sequence>MITVVATFGGLLLGYDTGIILGLAVGGASATVPVHLAEIAPVERRGGLVTRNEVTIVSGSFAAFVVNAAVYGVRDEVDAIWRVMLLVALLPAIVPAVGMPRPSTCSSGCRRCCRRTAPPRPGSSSSSSPSGSPLVFVYRVVPETRGRSLEQLEAGLRSHYA</sequence>
<dbReference type="PANTHER" id="PTHR48020">
    <property type="entry name" value="PROTON MYO-INOSITOL COTRANSPORTER"/>
    <property type="match status" value="1"/>
</dbReference>
<dbReference type="PANTHER" id="PTHR48020:SF12">
    <property type="entry name" value="PROTON MYO-INOSITOL COTRANSPORTER"/>
    <property type="match status" value="1"/>
</dbReference>
<protein>
    <submittedName>
        <fullName evidence="8">MFS transporter</fullName>
    </submittedName>
</protein>
<dbReference type="Gene3D" id="1.20.1250.20">
    <property type="entry name" value="MFS general substrate transporter like domains"/>
    <property type="match status" value="1"/>
</dbReference>
<dbReference type="InterPro" id="IPR005828">
    <property type="entry name" value="MFS_sugar_transport-like"/>
</dbReference>
<evidence type="ECO:0000256" key="3">
    <source>
        <dbReference type="ARBA" id="ARBA00022692"/>
    </source>
</evidence>
<evidence type="ECO:0000256" key="5">
    <source>
        <dbReference type="ARBA" id="ARBA00023136"/>
    </source>
</evidence>
<dbReference type="SUPFAM" id="SSF103473">
    <property type="entry name" value="MFS general substrate transporter"/>
    <property type="match status" value="1"/>
</dbReference>
<dbReference type="Pfam" id="PF00083">
    <property type="entry name" value="Sugar_tr"/>
    <property type="match status" value="1"/>
</dbReference>
<keyword evidence="2" id="KW-0813">Transport</keyword>
<evidence type="ECO:0000313" key="8">
    <source>
        <dbReference type="EMBL" id="MEQ3541088.1"/>
    </source>
</evidence>
<evidence type="ECO:0000256" key="1">
    <source>
        <dbReference type="ARBA" id="ARBA00004651"/>
    </source>
</evidence>
<keyword evidence="4 6" id="KW-1133">Transmembrane helix</keyword>
<comment type="subcellular location">
    <subcellularLocation>
        <location evidence="1">Cell membrane</location>
        <topology evidence="1">Multi-pass membrane protein</topology>
    </subcellularLocation>
</comment>
<feature type="transmembrane region" description="Helical" evidence="6">
    <location>
        <begin position="80"/>
        <end position="99"/>
    </location>
</feature>
<dbReference type="InterPro" id="IPR020846">
    <property type="entry name" value="MFS_dom"/>
</dbReference>